<organism evidence="2 3">
    <name type="scientific">Eumeta variegata</name>
    <name type="common">Bagworm moth</name>
    <name type="synonym">Eumeta japonica</name>
    <dbReference type="NCBI Taxonomy" id="151549"/>
    <lineage>
        <taxon>Eukaryota</taxon>
        <taxon>Metazoa</taxon>
        <taxon>Ecdysozoa</taxon>
        <taxon>Arthropoda</taxon>
        <taxon>Hexapoda</taxon>
        <taxon>Insecta</taxon>
        <taxon>Pterygota</taxon>
        <taxon>Neoptera</taxon>
        <taxon>Endopterygota</taxon>
        <taxon>Lepidoptera</taxon>
        <taxon>Glossata</taxon>
        <taxon>Ditrysia</taxon>
        <taxon>Tineoidea</taxon>
        <taxon>Psychidae</taxon>
        <taxon>Oiketicinae</taxon>
        <taxon>Eumeta</taxon>
    </lineage>
</organism>
<sequence length="281" mass="31107">MNDSNKLRSFLSDRGLLNFLREFEDHCVSPASSSQSETFVMEVHQRKELKKRASDTRVSEKSESGSESDLDSFSDESNESNDEGFTQVRIGRLVSRGFMPLIGQGLSIYRTVTRRAPARAFTDNLSYAKATAGSRKDPPINSVPITSSPENIIIDIGEIVLLANKFKTATYPLEKILILAEHAPLVDSRTRTSNTRAASDRGHYQTDQMAIHTDSSRNRFTRRTHSVVFLERKKGANVNSKRPDAHAARGVASRRRCACGGRLLVTSAPSFGFPLVSLSEA</sequence>
<dbReference type="OrthoDB" id="7516392at2759"/>
<keyword evidence="3" id="KW-1185">Reference proteome</keyword>
<feature type="compositionally biased region" description="Acidic residues" evidence="1">
    <location>
        <begin position="66"/>
        <end position="82"/>
    </location>
</feature>
<gene>
    <name evidence="2" type="ORF">EVAR_66378_1</name>
</gene>
<accession>A0A4C1ZLY5</accession>
<feature type="region of interest" description="Disordered" evidence="1">
    <location>
        <begin position="46"/>
        <end position="84"/>
    </location>
</feature>
<reference evidence="2 3" key="1">
    <citation type="journal article" date="2019" name="Commun. Biol.">
        <title>The bagworm genome reveals a unique fibroin gene that provides high tensile strength.</title>
        <authorList>
            <person name="Kono N."/>
            <person name="Nakamura H."/>
            <person name="Ohtoshi R."/>
            <person name="Tomita M."/>
            <person name="Numata K."/>
            <person name="Arakawa K."/>
        </authorList>
    </citation>
    <scope>NUCLEOTIDE SEQUENCE [LARGE SCALE GENOMIC DNA]</scope>
</reference>
<dbReference type="Proteomes" id="UP000299102">
    <property type="component" value="Unassembled WGS sequence"/>
</dbReference>
<protein>
    <submittedName>
        <fullName evidence="2">Uncharacterized protein</fullName>
    </submittedName>
</protein>
<dbReference type="EMBL" id="BGZK01001893">
    <property type="protein sequence ID" value="GBP87899.1"/>
    <property type="molecule type" value="Genomic_DNA"/>
</dbReference>
<evidence type="ECO:0000313" key="3">
    <source>
        <dbReference type="Proteomes" id="UP000299102"/>
    </source>
</evidence>
<evidence type="ECO:0000256" key="1">
    <source>
        <dbReference type="SAM" id="MobiDB-lite"/>
    </source>
</evidence>
<proteinExistence type="predicted"/>
<evidence type="ECO:0000313" key="2">
    <source>
        <dbReference type="EMBL" id="GBP87899.1"/>
    </source>
</evidence>
<name>A0A4C1ZLY5_EUMVA</name>
<feature type="compositionally biased region" description="Basic and acidic residues" evidence="1">
    <location>
        <begin position="46"/>
        <end position="64"/>
    </location>
</feature>
<dbReference type="AlphaFoldDB" id="A0A4C1ZLY5"/>
<comment type="caution">
    <text evidence="2">The sequence shown here is derived from an EMBL/GenBank/DDBJ whole genome shotgun (WGS) entry which is preliminary data.</text>
</comment>